<evidence type="ECO:0000313" key="3">
    <source>
        <dbReference type="EMBL" id="SFK54082.1"/>
    </source>
</evidence>
<proteinExistence type="predicted"/>
<sequence length="94" mass="10019">MKMKSLIVAFVLTLSFAPATYAQTAAPSAPAAPTMKPGMDMKGAETKAKDLAKPADAADMTAKKAKAKECSMKADAQKLHGKARKEFREKCKES</sequence>
<reference evidence="3 4" key="1">
    <citation type="submission" date="2016-10" db="EMBL/GenBank/DDBJ databases">
        <authorList>
            <person name="de Groot N.N."/>
        </authorList>
    </citation>
    <scope>NUCLEOTIDE SEQUENCE [LARGE SCALE GENOMIC DNA]</scope>
    <source>
        <strain evidence="3 4">NE2</strain>
    </source>
</reference>
<feature type="region of interest" description="Disordered" evidence="1">
    <location>
        <begin position="67"/>
        <end position="94"/>
    </location>
</feature>
<gene>
    <name evidence="3" type="ORF">SAMN05444581_1105</name>
</gene>
<dbReference type="STRING" id="1612308.SAMN05444581_1105"/>
<accession>A0A1I4ACD1</accession>
<dbReference type="Proteomes" id="UP000198755">
    <property type="component" value="Unassembled WGS sequence"/>
</dbReference>
<organism evidence="3 4">
    <name type="scientific">Methylocapsa palsarum</name>
    <dbReference type="NCBI Taxonomy" id="1612308"/>
    <lineage>
        <taxon>Bacteria</taxon>
        <taxon>Pseudomonadati</taxon>
        <taxon>Pseudomonadota</taxon>
        <taxon>Alphaproteobacteria</taxon>
        <taxon>Hyphomicrobiales</taxon>
        <taxon>Beijerinckiaceae</taxon>
        <taxon>Methylocapsa</taxon>
    </lineage>
</organism>
<dbReference type="EMBL" id="FOSN01000010">
    <property type="protein sequence ID" value="SFK54082.1"/>
    <property type="molecule type" value="Genomic_DNA"/>
</dbReference>
<name>A0A1I4ACD1_9HYPH</name>
<keyword evidence="2" id="KW-0732">Signal</keyword>
<evidence type="ECO:0000256" key="2">
    <source>
        <dbReference type="SAM" id="SignalP"/>
    </source>
</evidence>
<feature type="signal peptide" evidence="2">
    <location>
        <begin position="1"/>
        <end position="21"/>
    </location>
</feature>
<dbReference type="RefSeq" id="WP_091682654.1">
    <property type="nucleotide sequence ID" value="NZ_FOSN01000010.1"/>
</dbReference>
<protein>
    <recommendedName>
        <fullName evidence="5">PsiF repeat-containing protein</fullName>
    </recommendedName>
</protein>
<evidence type="ECO:0008006" key="5">
    <source>
        <dbReference type="Google" id="ProtNLM"/>
    </source>
</evidence>
<dbReference type="AlphaFoldDB" id="A0A1I4ACD1"/>
<evidence type="ECO:0000313" key="4">
    <source>
        <dbReference type="Proteomes" id="UP000198755"/>
    </source>
</evidence>
<evidence type="ECO:0000256" key="1">
    <source>
        <dbReference type="SAM" id="MobiDB-lite"/>
    </source>
</evidence>
<feature type="chain" id="PRO_5011487446" description="PsiF repeat-containing protein" evidence="2">
    <location>
        <begin position="22"/>
        <end position="94"/>
    </location>
</feature>
<keyword evidence="4" id="KW-1185">Reference proteome</keyword>